<dbReference type="Gramene" id="ONK65264">
    <property type="protein sequence ID" value="ONK65264"/>
    <property type="gene ID" value="A4U43_C07F35350"/>
</dbReference>
<evidence type="ECO:0000256" key="1">
    <source>
        <dbReference type="RuleBase" id="RU410713"/>
    </source>
</evidence>
<gene>
    <name evidence="3" type="ORF">A4U43_C07F35350</name>
</gene>
<dbReference type="AlphaFoldDB" id="A0A5P1EHK2"/>
<dbReference type="GO" id="GO:0045116">
    <property type="term" value="P:protein neddylation"/>
    <property type="evidence" value="ECO:0007669"/>
    <property type="project" value="TreeGrafter"/>
</dbReference>
<evidence type="ECO:0000313" key="3">
    <source>
        <dbReference type="EMBL" id="ONK65264.1"/>
    </source>
</evidence>
<dbReference type="EMBL" id="CM007387">
    <property type="protein sequence ID" value="ONK65264.1"/>
    <property type="molecule type" value="Genomic_DNA"/>
</dbReference>
<dbReference type="OMA" id="PANWEDN"/>
<dbReference type="PANTHER" id="PTHR12281">
    <property type="entry name" value="RP42 RELATED"/>
    <property type="match status" value="1"/>
</dbReference>
<protein>
    <recommendedName>
        <fullName evidence="1">Defective in cullin neddylation protein</fullName>
    </recommendedName>
</protein>
<keyword evidence="4" id="KW-1185">Reference proteome</keyword>
<dbReference type="FunFam" id="1.10.238.200:FF:000006">
    <property type="entry name" value="Defective in cullin neddylation protein"/>
    <property type="match status" value="1"/>
</dbReference>
<dbReference type="PROSITE" id="PS51229">
    <property type="entry name" value="DCUN1"/>
    <property type="match status" value="1"/>
</dbReference>
<dbReference type="Proteomes" id="UP000243459">
    <property type="component" value="Chromosome 7"/>
</dbReference>
<dbReference type="GO" id="GO:0097602">
    <property type="term" value="F:cullin family protein binding"/>
    <property type="evidence" value="ECO:0007669"/>
    <property type="project" value="TreeGrafter"/>
</dbReference>
<dbReference type="InterPro" id="IPR014764">
    <property type="entry name" value="DCN-prot"/>
</dbReference>
<accession>A0A5P1EHK2</accession>
<organism evidence="3 4">
    <name type="scientific">Asparagus officinalis</name>
    <name type="common">Garden asparagus</name>
    <dbReference type="NCBI Taxonomy" id="4686"/>
    <lineage>
        <taxon>Eukaryota</taxon>
        <taxon>Viridiplantae</taxon>
        <taxon>Streptophyta</taxon>
        <taxon>Embryophyta</taxon>
        <taxon>Tracheophyta</taxon>
        <taxon>Spermatophyta</taxon>
        <taxon>Magnoliopsida</taxon>
        <taxon>Liliopsida</taxon>
        <taxon>Asparagales</taxon>
        <taxon>Asparagaceae</taxon>
        <taxon>Asparagoideae</taxon>
        <taxon>Asparagus</taxon>
    </lineage>
</organism>
<dbReference type="PANTHER" id="PTHR12281:SF31">
    <property type="entry name" value="DCN1-LIKE PROTEIN 3"/>
    <property type="match status" value="1"/>
</dbReference>
<dbReference type="GO" id="GO:0032182">
    <property type="term" value="F:ubiquitin-like protein binding"/>
    <property type="evidence" value="ECO:0007669"/>
    <property type="project" value="TreeGrafter"/>
</dbReference>
<proteinExistence type="predicted"/>
<dbReference type="GO" id="GO:0000151">
    <property type="term" value="C:ubiquitin ligase complex"/>
    <property type="evidence" value="ECO:0007669"/>
    <property type="project" value="TreeGrafter"/>
</dbReference>
<dbReference type="Gene3D" id="1.10.238.200">
    <property type="entry name" value="Cullin, PONY binding domain"/>
    <property type="match status" value="1"/>
</dbReference>
<evidence type="ECO:0000259" key="2">
    <source>
        <dbReference type="PROSITE" id="PS51229"/>
    </source>
</evidence>
<comment type="function">
    <text evidence="1">Neddylation of cullins play an essential role in the regulation of SCF-type complexes activity.</text>
</comment>
<sequence length="299" mass="33887">MASDHFDFFEIYARFCDIASRSDHTSSKDLLNMLSRSLESRGNMRDAIFDDLSKLMSCLRLSVDSRQFNCFYDFVFFVCRENGQKNITVSKAISAWRLVLTGRFRLLNQWCNFVEKHQKHNISEDTWQQLLAFSRSVNEDLEGYDPKGAWPILIDDFVEHMYRINQSSNCSAQEFCCSCTDMETPGITNILSGLNLLPGSKRKLTMETEGKCDATPMFCENYSNLDHKYKRAKQMDSDMCTVDGTINSQSDVSGHNLLGSLQTSPSACAVEGCLSKGFQGRLSVGCCFQFGQKSEISFT</sequence>
<dbReference type="Pfam" id="PF03556">
    <property type="entry name" value="Cullin_binding"/>
    <property type="match status" value="1"/>
</dbReference>
<reference evidence="4" key="1">
    <citation type="journal article" date="2017" name="Nat. Commun.">
        <title>The asparagus genome sheds light on the origin and evolution of a young Y chromosome.</title>
        <authorList>
            <person name="Harkess A."/>
            <person name="Zhou J."/>
            <person name="Xu C."/>
            <person name="Bowers J.E."/>
            <person name="Van der Hulst R."/>
            <person name="Ayyampalayam S."/>
            <person name="Mercati F."/>
            <person name="Riccardi P."/>
            <person name="McKain M.R."/>
            <person name="Kakrana A."/>
            <person name="Tang H."/>
            <person name="Ray J."/>
            <person name="Groenendijk J."/>
            <person name="Arikit S."/>
            <person name="Mathioni S.M."/>
            <person name="Nakano M."/>
            <person name="Shan H."/>
            <person name="Telgmann-Rauber A."/>
            <person name="Kanno A."/>
            <person name="Yue Z."/>
            <person name="Chen H."/>
            <person name="Li W."/>
            <person name="Chen Y."/>
            <person name="Xu X."/>
            <person name="Zhang Y."/>
            <person name="Luo S."/>
            <person name="Chen H."/>
            <person name="Gao J."/>
            <person name="Mao Z."/>
            <person name="Pires J.C."/>
            <person name="Luo M."/>
            <person name="Kudrna D."/>
            <person name="Wing R.A."/>
            <person name="Meyers B.C."/>
            <person name="Yi K."/>
            <person name="Kong H."/>
            <person name="Lavrijsen P."/>
            <person name="Sunseri F."/>
            <person name="Falavigna A."/>
            <person name="Ye Y."/>
            <person name="Leebens-Mack J.H."/>
            <person name="Chen G."/>
        </authorList>
    </citation>
    <scope>NUCLEOTIDE SEQUENCE [LARGE SCALE GENOMIC DNA]</scope>
    <source>
        <strain evidence="4">cv. DH0086</strain>
    </source>
</reference>
<feature type="domain" description="DCUN1" evidence="2">
    <location>
        <begin position="1"/>
        <end position="162"/>
    </location>
</feature>
<dbReference type="GO" id="GO:0031624">
    <property type="term" value="F:ubiquitin conjugating enzyme binding"/>
    <property type="evidence" value="ECO:0007669"/>
    <property type="project" value="TreeGrafter"/>
</dbReference>
<evidence type="ECO:0000313" key="4">
    <source>
        <dbReference type="Proteomes" id="UP000243459"/>
    </source>
</evidence>
<dbReference type="InterPro" id="IPR005176">
    <property type="entry name" value="PONY_dom"/>
</dbReference>
<dbReference type="InterPro" id="IPR042460">
    <property type="entry name" value="DCN1-like_PONY"/>
</dbReference>
<name>A0A5P1EHK2_ASPOF</name>